<dbReference type="InterPro" id="IPR026889">
    <property type="entry name" value="Zn_Tnp"/>
</dbReference>
<evidence type="ECO:0000313" key="2">
    <source>
        <dbReference type="EMBL" id="KKM71824.1"/>
    </source>
</evidence>
<dbReference type="EMBL" id="LAZR01009569">
    <property type="protein sequence ID" value="KKM71824.1"/>
    <property type="molecule type" value="Genomic_DNA"/>
</dbReference>
<name>A0A0F9JPR2_9ZZZZ</name>
<feature type="domain" description="Transposase zinc-binding" evidence="1">
    <location>
        <begin position="22"/>
        <end position="78"/>
    </location>
</feature>
<sequence>MIQTTHNVIRLEKPTFEVADILLSHILDYQKTYWLKPEQYKIVYDLLNCRTSYLGGHIEQCDHCAAERVSYNSCRNRSAAGGSQVPKHTKATLA</sequence>
<comment type="caution">
    <text evidence="2">The sequence shown here is derived from an EMBL/GenBank/DDBJ whole genome shotgun (WGS) entry which is preliminary data.</text>
</comment>
<dbReference type="AlphaFoldDB" id="A0A0F9JPR2"/>
<protein>
    <recommendedName>
        <fullName evidence="1">Transposase zinc-binding domain-containing protein</fullName>
    </recommendedName>
</protein>
<dbReference type="Pfam" id="PF14319">
    <property type="entry name" value="Zn_Tnp_IS91"/>
    <property type="match status" value="1"/>
</dbReference>
<organism evidence="2">
    <name type="scientific">marine sediment metagenome</name>
    <dbReference type="NCBI Taxonomy" id="412755"/>
    <lineage>
        <taxon>unclassified sequences</taxon>
        <taxon>metagenomes</taxon>
        <taxon>ecological metagenomes</taxon>
    </lineage>
</organism>
<reference evidence="2" key="1">
    <citation type="journal article" date="2015" name="Nature">
        <title>Complex archaea that bridge the gap between prokaryotes and eukaryotes.</title>
        <authorList>
            <person name="Spang A."/>
            <person name="Saw J.H."/>
            <person name="Jorgensen S.L."/>
            <person name="Zaremba-Niedzwiedzka K."/>
            <person name="Martijn J."/>
            <person name="Lind A.E."/>
            <person name="van Eijk R."/>
            <person name="Schleper C."/>
            <person name="Guy L."/>
            <person name="Ettema T.J."/>
        </authorList>
    </citation>
    <scope>NUCLEOTIDE SEQUENCE</scope>
</reference>
<accession>A0A0F9JPR2</accession>
<gene>
    <name evidence="2" type="ORF">LCGC14_1426690</name>
</gene>
<evidence type="ECO:0000259" key="1">
    <source>
        <dbReference type="Pfam" id="PF14319"/>
    </source>
</evidence>
<proteinExistence type="predicted"/>